<name>A0A1C3Y107_9HYPH</name>
<dbReference type="Pfam" id="PF08352">
    <property type="entry name" value="oligo_HPY"/>
    <property type="match status" value="1"/>
</dbReference>
<evidence type="ECO:0000256" key="8">
    <source>
        <dbReference type="ARBA" id="ARBA00022967"/>
    </source>
</evidence>
<dbReference type="PROSITE" id="PS00211">
    <property type="entry name" value="ABC_TRANSPORTER_1"/>
    <property type="match status" value="1"/>
</dbReference>
<proteinExistence type="inferred from homology"/>
<dbReference type="InterPro" id="IPR013563">
    <property type="entry name" value="Oligopep_ABC_C"/>
</dbReference>
<keyword evidence="4" id="KW-1003">Cell membrane</keyword>
<dbReference type="AlphaFoldDB" id="A0A1C3Y107"/>
<dbReference type="GO" id="GO:0055085">
    <property type="term" value="P:transmembrane transport"/>
    <property type="evidence" value="ECO:0007669"/>
    <property type="project" value="UniProtKB-ARBA"/>
</dbReference>
<dbReference type="InterPro" id="IPR050388">
    <property type="entry name" value="ABC_Ni/Peptide_Import"/>
</dbReference>
<accession>A0A1C3Y107</accession>
<keyword evidence="5" id="KW-0997">Cell inner membrane</keyword>
<evidence type="ECO:0000256" key="9">
    <source>
        <dbReference type="ARBA" id="ARBA00023136"/>
    </source>
</evidence>
<dbReference type="PANTHER" id="PTHR43297:SF14">
    <property type="entry name" value="ATPASE AAA-TYPE CORE DOMAIN-CONTAINING PROTEIN"/>
    <property type="match status" value="1"/>
</dbReference>
<dbReference type="GO" id="GO:0015833">
    <property type="term" value="P:peptide transport"/>
    <property type="evidence" value="ECO:0007669"/>
    <property type="project" value="InterPro"/>
</dbReference>
<evidence type="ECO:0000256" key="1">
    <source>
        <dbReference type="ARBA" id="ARBA00004417"/>
    </source>
</evidence>
<organism evidence="11 12">
    <name type="scientific">Rhizobium aethiopicum</name>
    <dbReference type="NCBI Taxonomy" id="1138170"/>
    <lineage>
        <taxon>Bacteria</taxon>
        <taxon>Pseudomonadati</taxon>
        <taxon>Pseudomonadota</taxon>
        <taxon>Alphaproteobacteria</taxon>
        <taxon>Hyphomicrobiales</taxon>
        <taxon>Rhizobiaceae</taxon>
        <taxon>Rhizobium/Agrobacterium group</taxon>
        <taxon>Rhizobium</taxon>
    </lineage>
</organism>
<dbReference type="SMART" id="SM00382">
    <property type="entry name" value="AAA"/>
    <property type="match status" value="1"/>
</dbReference>
<dbReference type="Proteomes" id="UP000198723">
    <property type="component" value="Unassembled WGS sequence"/>
</dbReference>
<comment type="similarity">
    <text evidence="2">Belongs to the ABC transporter superfamily.</text>
</comment>
<evidence type="ECO:0000256" key="7">
    <source>
        <dbReference type="ARBA" id="ARBA00022840"/>
    </source>
</evidence>
<dbReference type="InterPro" id="IPR003439">
    <property type="entry name" value="ABC_transporter-like_ATP-bd"/>
</dbReference>
<dbReference type="InterPro" id="IPR003593">
    <property type="entry name" value="AAA+_ATPase"/>
</dbReference>
<evidence type="ECO:0000256" key="5">
    <source>
        <dbReference type="ARBA" id="ARBA00022519"/>
    </source>
</evidence>
<reference evidence="11 12" key="1">
    <citation type="submission" date="2016-08" db="EMBL/GenBank/DDBJ databases">
        <authorList>
            <person name="Seilhamer J.J."/>
        </authorList>
    </citation>
    <scope>NUCLEOTIDE SEQUENCE [LARGE SCALE GENOMIC DNA]</scope>
    <source>
        <strain evidence="11 12">HBR26</strain>
    </source>
</reference>
<dbReference type="InterPro" id="IPR027417">
    <property type="entry name" value="P-loop_NTPase"/>
</dbReference>
<dbReference type="FunFam" id="3.40.50.300:FF:000016">
    <property type="entry name" value="Oligopeptide ABC transporter ATP-binding component"/>
    <property type="match status" value="1"/>
</dbReference>
<evidence type="ECO:0000256" key="4">
    <source>
        <dbReference type="ARBA" id="ARBA00022475"/>
    </source>
</evidence>
<evidence type="ECO:0000256" key="2">
    <source>
        <dbReference type="ARBA" id="ARBA00005417"/>
    </source>
</evidence>
<dbReference type="Pfam" id="PF00005">
    <property type="entry name" value="ABC_tran"/>
    <property type="match status" value="1"/>
</dbReference>
<keyword evidence="8" id="KW-1278">Translocase</keyword>
<dbReference type="EMBL" id="FMAJ01000004">
    <property type="protein sequence ID" value="SCB58163.1"/>
    <property type="molecule type" value="Genomic_DNA"/>
</dbReference>
<comment type="subcellular location">
    <subcellularLocation>
        <location evidence="1">Cell inner membrane</location>
        <topology evidence="1">Peripheral membrane protein</topology>
    </subcellularLocation>
</comment>
<evidence type="ECO:0000313" key="11">
    <source>
        <dbReference type="EMBL" id="SCB58163.1"/>
    </source>
</evidence>
<keyword evidence="3" id="KW-0813">Transport</keyword>
<evidence type="ECO:0000313" key="12">
    <source>
        <dbReference type="Proteomes" id="UP000198723"/>
    </source>
</evidence>
<dbReference type="PANTHER" id="PTHR43297">
    <property type="entry name" value="OLIGOPEPTIDE TRANSPORT ATP-BINDING PROTEIN APPD"/>
    <property type="match status" value="1"/>
</dbReference>
<feature type="domain" description="ABC transporter" evidence="10">
    <location>
        <begin position="26"/>
        <end position="284"/>
    </location>
</feature>
<gene>
    <name evidence="11" type="ORF">GA0061105_10487</name>
</gene>
<keyword evidence="7 11" id="KW-0067">ATP-binding</keyword>
<dbReference type="GO" id="GO:0005886">
    <property type="term" value="C:plasma membrane"/>
    <property type="evidence" value="ECO:0007669"/>
    <property type="project" value="UniProtKB-SubCell"/>
</dbReference>
<evidence type="ECO:0000256" key="3">
    <source>
        <dbReference type="ARBA" id="ARBA00022448"/>
    </source>
</evidence>
<keyword evidence="6" id="KW-0547">Nucleotide-binding</keyword>
<dbReference type="PROSITE" id="PS50893">
    <property type="entry name" value="ABC_TRANSPORTER_2"/>
    <property type="match status" value="1"/>
</dbReference>
<keyword evidence="9" id="KW-0472">Membrane</keyword>
<dbReference type="STRING" id="1138170.GA0061105_10487"/>
<evidence type="ECO:0000259" key="10">
    <source>
        <dbReference type="PROSITE" id="PS50893"/>
    </source>
</evidence>
<evidence type="ECO:0000256" key="6">
    <source>
        <dbReference type="ARBA" id="ARBA00022741"/>
    </source>
</evidence>
<dbReference type="GO" id="GO:0016887">
    <property type="term" value="F:ATP hydrolysis activity"/>
    <property type="evidence" value="ECO:0007669"/>
    <property type="project" value="InterPro"/>
</dbReference>
<protein>
    <submittedName>
        <fullName evidence="11">Peptide/nickel transport system ATP-binding protein</fullName>
    </submittedName>
</protein>
<dbReference type="NCBIfam" id="TIGR01727">
    <property type="entry name" value="oligo_HPY"/>
    <property type="match status" value="1"/>
</dbReference>
<dbReference type="GO" id="GO:0005524">
    <property type="term" value="F:ATP binding"/>
    <property type="evidence" value="ECO:0007669"/>
    <property type="project" value="UniProtKB-KW"/>
</dbReference>
<dbReference type="SUPFAM" id="SSF52540">
    <property type="entry name" value="P-loop containing nucleoside triphosphate hydrolases"/>
    <property type="match status" value="1"/>
</dbReference>
<sequence>MLQIPMNTDHNFATAGGRHGHRDPLIEVDDLRTHFFGGAGTVRAVDGVSFGIPRGKTVCVVGESGSGKSITGRSILNQVPRGGRIVSGAIRYRPDPAAPAIDLATLHPRGRDMRAIRGAQIGLISQEPMAALSPVHTIGNQMVEVIRLHLKMGRKEAREHAIETLALVGIPRPAERMESYAFQFSGGMRQRVCIALALACRPKLLIADEPTTALDVTTQANILDLLASLQAEFGLSVLFVTHDLGVVAEIADEVVVMYLGRVVEAGDVDTIFHAPVHPYTKALLQSVPRMHGQPSQRLATIDGMVPSRFARPEGCSFHPRCKQARAGLCDRKDPQSVVIGEGHVASCLLYEGGL</sequence>
<dbReference type="CDD" id="cd03257">
    <property type="entry name" value="ABC_NikE_OppD_transporters"/>
    <property type="match status" value="1"/>
</dbReference>
<dbReference type="Gene3D" id="3.40.50.300">
    <property type="entry name" value="P-loop containing nucleotide triphosphate hydrolases"/>
    <property type="match status" value="1"/>
</dbReference>
<dbReference type="InterPro" id="IPR017871">
    <property type="entry name" value="ABC_transporter-like_CS"/>
</dbReference>